<dbReference type="InterPro" id="IPR017441">
    <property type="entry name" value="Protein_kinase_ATP_BS"/>
</dbReference>
<evidence type="ECO:0000313" key="18">
    <source>
        <dbReference type="EMBL" id="CAB3410876.1"/>
    </source>
</evidence>
<dbReference type="FunFam" id="3.30.200.20:FF:000180">
    <property type="entry name" value="serine/threonine-protein kinase STY46-like"/>
    <property type="match status" value="1"/>
</dbReference>
<dbReference type="CDD" id="cd10361">
    <property type="entry name" value="SH2_Fps_family"/>
    <property type="match status" value="1"/>
</dbReference>
<dbReference type="PRINTS" id="PR00081">
    <property type="entry name" value="GDHRDH"/>
</dbReference>
<dbReference type="InterPro" id="IPR020635">
    <property type="entry name" value="Tyr_kinase_cat_dom"/>
</dbReference>
<name>A0A8S1FAJ5_9PELO</name>
<dbReference type="InterPro" id="IPR002347">
    <property type="entry name" value="SDR_fam"/>
</dbReference>
<feature type="compositionally biased region" description="Basic and acidic residues" evidence="15">
    <location>
        <begin position="73"/>
        <end position="98"/>
    </location>
</feature>
<dbReference type="PROSITE" id="PS50001">
    <property type="entry name" value="SH2"/>
    <property type="match status" value="1"/>
</dbReference>
<dbReference type="InterPro" id="IPR009060">
    <property type="entry name" value="UBA-like_sf"/>
</dbReference>
<dbReference type="PANTHER" id="PTHR43226">
    <property type="entry name" value="XAA-PRO AMINOPEPTIDASE 3"/>
    <property type="match status" value="1"/>
</dbReference>
<evidence type="ECO:0000256" key="8">
    <source>
        <dbReference type="ARBA" id="ARBA00022801"/>
    </source>
</evidence>
<dbReference type="CDD" id="cd00192">
    <property type="entry name" value="PTKc"/>
    <property type="match status" value="1"/>
</dbReference>
<dbReference type="GO" id="GO:0005524">
    <property type="term" value="F:ATP binding"/>
    <property type="evidence" value="ECO:0007669"/>
    <property type="project" value="UniProtKB-UniRule"/>
</dbReference>
<feature type="compositionally biased region" description="Polar residues" evidence="15">
    <location>
        <begin position="687"/>
        <end position="701"/>
    </location>
</feature>
<dbReference type="SUPFAM" id="SSF51735">
    <property type="entry name" value="NAD(P)-binding Rossmann-fold domains"/>
    <property type="match status" value="1"/>
</dbReference>
<dbReference type="OrthoDB" id="4215474at2759"/>
<comment type="cofactor">
    <cofactor evidence="1">
        <name>Mn(2+)</name>
        <dbReference type="ChEBI" id="CHEBI:29035"/>
    </cofactor>
</comment>
<dbReference type="InterPro" id="IPR036860">
    <property type="entry name" value="SH2_dom_sf"/>
</dbReference>
<dbReference type="GO" id="GO:0006508">
    <property type="term" value="P:proteolysis"/>
    <property type="evidence" value="ECO:0007669"/>
    <property type="project" value="TreeGrafter"/>
</dbReference>
<dbReference type="SUPFAM" id="SSF56112">
    <property type="entry name" value="Protein kinase-like (PK-like)"/>
    <property type="match status" value="1"/>
</dbReference>
<dbReference type="Pfam" id="PF05195">
    <property type="entry name" value="AMP_N"/>
    <property type="match status" value="1"/>
</dbReference>
<dbReference type="PROSITE" id="PS00109">
    <property type="entry name" value="PROTEIN_KINASE_TYR"/>
    <property type="match status" value="1"/>
</dbReference>
<dbReference type="Pfam" id="PF07714">
    <property type="entry name" value="PK_Tyr_Ser-Thr"/>
    <property type="match status" value="1"/>
</dbReference>
<evidence type="ECO:0000256" key="15">
    <source>
        <dbReference type="SAM" id="MobiDB-lite"/>
    </source>
</evidence>
<evidence type="ECO:0000256" key="5">
    <source>
        <dbReference type="ARBA" id="ARBA00022723"/>
    </source>
</evidence>
<dbReference type="GO" id="GO:0005739">
    <property type="term" value="C:mitochondrion"/>
    <property type="evidence" value="ECO:0007669"/>
    <property type="project" value="TreeGrafter"/>
</dbReference>
<dbReference type="Gene3D" id="1.10.510.10">
    <property type="entry name" value="Transferase(Phosphotransferase) domain 1"/>
    <property type="match status" value="1"/>
</dbReference>
<dbReference type="Pfam" id="PF00017">
    <property type="entry name" value="SH2"/>
    <property type="match status" value="1"/>
</dbReference>
<dbReference type="GO" id="GO:0070006">
    <property type="term" value="F:metalloaminopeptidase activity"/>
    <property type="evidence" value="ECO:0007669"/>
    <property type="project" value="InterPro"/>
</dbReference>
<dbReference type="InterPro" id="IPR000980">
    <property type="entry name" value="SH2"/>
</dbReference>
<dbReference type="SUPFAM" id="SSF46934">
    <property type="entry name" value="UBA-like"/>
    <property type="match status" value="1"/>
</dbReference>
<comment type="caution">
    <text evidence="18">The sequence shown here is derived from an EMBL/GenBank/DDBJ whole genome shotgun (WGS) entry which is preliminary data.</text>
</comment>
<dbReference type="PROSITE" id="PS50011">
    <property type="entry name" value="PROTEIN_KINASE_DOM"/>
    <property type="match status" value="1"/>
</dbReference>
<dbReference type="EMBL" id="CADEPM010000011">
    <property type="protein sequence ID" value="CAB3410876.1"/>
    <property type="molecule type" value="Genomic_DNA"/>
</dbReference>
<dbReference type="SUPFAM" id="SSF53092">
    <property type="entry name" value="Creatinase/prolidase N-terminal domain"/>
    <property type="match status" value="1"/>
</dbReference>
<evidence type="ECO:0000256" key="9">
    <source>
        <dbReference type="ARBA" id="ARBA00022840"/>
    </source>
</evidence>
<evidence type="ECO:0000256" key="14">
    <source>
        <dbReference type="PROSITE-ProRule" id="PRU10141"/>
    </source>
</evidence>
<evidence type="ECO:0000256" key="13">
    <source>
        <dbReference type="PROSITE-ProRule" id="PRU00191"/>
    </source>
</evidence>
<evidence type="ECO:0000256" key="12">
    <source>
        <dbReference type="ARBA" id="ARBA00051245"/>
    </source>
</evidence>
<dbReference type="PANTHER" id="PTHR43226:SF4">
    <property type="entry name" value="XAA-PRO AMINOPEPTIDASE 3"/>
    <property type="match status" value="1"/>
</dbReference>
<dbReference type="InterPro" id="IPR008266">
    <property type="entry name" value="Tyr_kinase_AS"/>
</dbReference>
<evidence type="ECO:0000256" key="2">
    <source>
        <dbReference type="ARBA" id="ARBA00008766"/>
    </source>
</evidence>
<dbReference type="Gene3D" id="3.90.230.10">
    <property type="entry name" value="Creatinase/methionine aminopeptidase superfamily"/>
    <property type="match status" value="1"/>
</dbReference>
<feature type="compositionally biased region" description="Low complexity" evidence="15">
    <location>
        <begin position="206"/>
        <end position="224"/>
    </location>
</feature>
<dbReference type="Pfam" id="PF00557">
    <property type="entry name" value="Peptidase_M24"/>
    <property type="match status" value="1"/>
</dbReference>
<dbReference type="InterPro" id="IPR001245">
    <property type="entry name" value="Ser-Thr/Tyr_kinase_cat_dom"/>
</dbReference>
<keyword evidence="4" id="KW-0808">Transferase</keyword>
<dbReference type="SMART" id="SM01011">
    <property type="entry name" value="AMP_N"/>
    <property type="match status" value="1"/>
</dbReference>
<dbReference type="InterPro" id="IPR007865">
    <property type="entry name" value="Aminopep_P_N"/>
</dbReference>
<dbReference type="InterPro" id="IPR000994">
    <property type="entry name" value="Pept_M24"/>
</dbReference>
<dbReference type="SUPFAM" id="SSF55550">
    <property type="entry name" value="SH2 domain"/>
    <property type="match status" value="1"/>
</dbReference>
<feature type="domain" description="Protein kinase" evidence="17">
    <location>
        <begin position="1482"/>
        <end position="1740"/>
    </location>
</feature>
<dbReference type="Gene3D" id="1.10.8.10">
    <property type="entry name" value="DNA helicase RuvA subunit, C-terminal domain"/>
    <property type="match status" value="1"/>
</dbReference>
<sequence length="1773" mass="196995">MGIKGDSKKQPTSEQVRMARLTLEGNSADDEASKIQKMIKKVMEMTSCSQSEAEIALFDNDNNIHAAIEHILENDKLDSWTDPKAKKEKKKPEEERATGRTGTASNFQRGRGNGGFVDRGGRGRSNGAPREHNRENNREHNRENNREHNREHNGPQRGKGGFDRPSTFNGRGGRGGGRGGYSRAVAPEAPQFQEEVESNQVNANLSETSPPVEESVTTTVPTSSAPGPISFAAVAAAAHRKELNKQQQQKQLHSQNIPKRRSVSPAPDPAKEESSHVFDEPESSRNNNKEENFYQCEPSSAEEPLASASTHVENVQKTPNQANVWTNQLKSELGIGMPESNGVTSPIPSNVSIPSLPDPGVEFVGCEPTSLVDISFGFVETPPTSLLPPAETSSASISTNNSDMLFNHNRVQVQQKTLEQERVQMNNDFNLKSSSPPNPYGQSNSRSLSYDTSSVSYTPSNDRGLASNKTQFNQATQMSQQQQQVQQQQVQQQQAQQQQQQAPQQQQQPPQQTQQNQHHPQQQPLMFQPHLPYAPYSYMNMYNPVAATGVRDEYAALMQYGMGVDLTNLSTILPTTQISQAPQSQQISSSQHRGETHGLMDINKFGTQTTRDQQQPSNVGPPPGFQAASYMQQPNLTSLFMQQPYQAAGPHPFGFMNMVQSVGNNGAARQMYGQEDDRKSYEKMSAKPTQQPNSHSQYSHNNGNVGMHTALVVGATSRLGKAIVQRLAFAGFKIAATGDCPNSVGKIAEDNKKLGGDVTAFSFDSSNDSHRKELIEKVIETLGSLDTLIVVPPQNELVGEILDCTEEQFDKVFADKLTIPFRMVQAALPALSESKNGSVVFLTSCLGYTPSVDMGMFSVASNSVLGLTKAVSASAAKLGVRVNSVVTGMVEGDNTGAVWDHSSDNNAKIIKQQLEAMIPLGRIGRPSDVASYVEFLASTKSRYITGENCIVSDKNVVVILKGAQKCYIAPDVPNNFRQCSYFRYLTGITSPNLYYIMTSAGCSSKFSSILVADRRSAHDELWEGKLPSESEWEQTARFDEIIPTNRMLQTLEKLCDENTIVYHETDDSMMSKFIHTKASAVRSINPLVDQLRLVKSANELEAVRDVCLLGSQTMSAMIASSKDVPNENVIVGLLEYEGRRRGSEMQAYPPVVAGGSRANTIHYLDANHEILPGECVLVDAGCDLNGYVSDITRCFPINGLWSDAQRSLYEALLYAHEQLLEYAHNMEKVKLSKLFQRMNELLASSFLELGLIKAQNSADMLNLAEKLCPHHVSHYLGMDVHDCASVSRDIELPANVVFTVEPGVYVPFDWPVKEFRGIGYRIEDDVVTCSGGGIELLTAAVPRDIEDIQSDEVGRVNGNVENYAYYHGYMTKEEAESMLCKNGDFIVRKTEIGTHLHYVISCKTNGKFYHILIKRTKTKKLYWTFKYAFKSVSDLIDYHKRNQFPVFAQVYIEHPVAKQEWQLNHEQVLFSAAMAIMRFFPVDLQQKIGEGQFGEVHLGILKLSAFGKPKKVAVKTLHQHHMSNDERIKFLKEANVMLKLAHPNVVKFYGVCTTKEPIMIVMEFCDGKSLEDVLLNIGYELVSDTRVKYLFGVACGMKYLHNEEIIHRDIAARNCLLNSNDVIKISDFGLSVKGVSVKEKRGGRLPVKYMAPETLKRGVYSTASDVYSYGALIYEVYMNGKVPFDDSKLSGNELRKAIIEKKIILELNTSCPIYVKELFKGCREYSPELRPKFAEIREFLMNVGSCKANMKDAEIDDIPIQQQLLEYLTSCWG</sequence>
<feature type="region of interest" description="Disordered" evidence="15">
    <location>
        <begin position="428"/>
        <end position="467"/>
    </location>
</feature>
<keyword evidence="5" id="KW-0479">Metal-binding</keyword>
<keyword evidence="8" id="KW-0378">Hydrolase</keyword>
<evidence type="ECO:0000259" key="16">
    <source>
        <dbReference type="PROSITE" id="PS50001"/>
    </source>
</evidence>
<feature type="domain" description="SH2" evidence="16">
    <location>
        <begin position="1365"/>
        <end position="1456"/>
    </location>
</feature>
<proteinExistence type="inferred from homology"/>
<organism evidence="18 19">
    <name type="scientific">Caenorhabditis bovis</name>
    <dbReference type="NCBI Taxonomy" id="2654633"/>
    <lineage>
        <taxon>Eukaryota</taxon>
        <taxon>Metazoa</taxon>
        <taxon>Ecdysozoa</taxon>
        <taxon>Nematoda</taxon>
        <taxon>Chromadorea</taxon>
        <taxon>Rhabditida</taxon>
        <taxon>Rhabditina</taxon>
        <taxon>Rhabditomorpha</taxon>
        <taxon>Rhabditoidea</taxon>
        <taxon>Rhabditidae</taxon>
        <taxon>Peloderinae</taxon>
        <taxon>Caenorhabditis</taxon>
    </lineage>
</organism>
<dbReference type="CDD" id="cd05233">
    <property type="entry name" value="SDR_c"/>
    <property type="match status" value="1"/>
</dbReference>
<dbReference type="Pfam" id="PF13561">
    <property type="entry name" value="adh_short_C2"/>
    <property type="match status" value="1"/>
</dbReference>
<feature type="region of interest" description="Disordered" evidence="15">
    <location>
        <begin position="608"/>
        <end position="628"/>
    </location>
</feature>
<dbReference type="Gene3D" id="3.40.350.10">
    <property type="entry name" value="Creatinase/prolidase N-terminal domain"/>
    <property type="match status" value="1"/>
</dbReference>
<protein>
    <recommendedName>
        <fullName evidence="3">non-specific protein-tyrosine kinase</fullName>
        <ecNumber evidence="3">2.7.10.2</ecNumber>
    </recommendedName>
</protein>
<evidence type="ECO:0000256" key="6">
    <source>
        <dbReference type="ARBA" id="ARBA00022741"/>
    </source>
</evidence>
<evidence type="ECO:0000259" key="17">
    <source>
        <dbReference type="PROSITE" id="PS50011"/>
    </source>
</evidence>
<reference evidence="18 19" key="1">
    <citation type="submission" date="2020-04" db="EMBL/GenBank/DDBJ databases">
        <authorList>
            <person name="Laetsch R D."/>
            <person name="Stevens L."/>
            <person name="Kumar S."/>
            <person name="Blaxter L. M."/>
        </authorList>
    </citation>
    <scope>NUCLEOTIDE SEQUENCE [LARGE SCALE GENOMIC DNA]</scope>
</reference>
<feature type="region of interest" description="Disordered" evidence="15">
    <location>
        <begin position="672"/>
        <end position="701"/>
    </location>
</feature>
<feature type="binding site" evidence="14">
    <location>
        <position position="1515"/>
    </location>
    <ligand>
        <name>ATP</name>
        <dbReference type="ChEBI" id="CHEBI:30616"/>
    </ligand>
</feature>
<dbReference type="CDD" id="cd14277">
    <property type="entry name" value="UBA_UBP2_like"/>
    <property type="match status" value="1"/>
</dbReference>
<dbReference type="InterPro" id="IPR036005">
    <property type="entry name" value="Creatinase/aminopeptidase-like"/>
</dbReference>
<feature type="compositionally biased region" description="Polar residues" evidence="15">
    <location>
        <begin position="310"/>
        <end position="320"/>
    </location>
</feature>
<feature type="compositionally biased region" description="Polar residues" evidence="15">
    <location>
        <begin position="608"/>
        <end position="618"/>
    </location>
</feature>
<evidence type="ECO:0000256" key="7">
    <source>
        <dbReference type="ARBA" id="ARBA00022777"/>
    </source>
</evidence>
<evidence type="ECO:0000256" key="10">
    <source>
        <dbReference type="ARBA" id="ARBA00023137"/>
    </source>
</evidence>
<gene>
    <name evidence="18" type="ORF">CBOVIS_LOCUS12333</name>
</gene>
<dbReference type="PRINTS" id="PR00109">
    <property type="entry name" value="TYRKINASE"/>
</dbReference>
<evidence type="ECO:0000313" key="19">
    <source>
        <dbReference type="Proteomes" id="UP000494206"/>
    </source>
</evidence>
<keyword evidence="13" id="KW-0727">SH2 domain</keyword>
<keyword evidence="7" id="KW-0418">Kinase</keyword>
<dbReference type="InterPro" id="IPR052433">
    <property type="entry name" value="X-Pro_dipept-like"/>
</dbReference>
<feature type="compositionally biased region" description="Basic and acidic residues" evidence="15">
    <location>
        <begin position="269"/>
        <end position="292"/>
    </location>
</feature>
<keyword evidence="19" id="KW-1185">Reference proteome</keyword>
<comment type="similarity">
    <text evidence="2">Belongs to the peptidase M24B family.</text>
</comment>
<evidence type="ECO:0000256" key="1">
    <source>
        <dbReference type="ARBA" id="ARBA00001936"/>
    </source>
</evidence>
<dbReference type="SUPFAM" id="SSF55920">
    <property type="entry name" value="Creatinase/aminopeptidase"/>
    <property type="match status" value="1"/>
</dbReference>
<evidence type="ECO:0000256" key="3">
    <source>
        <dbReference type="ARBA" id="ARBA00011903"/>
    </source>
</evidence>
<dbReference type="EC" id="2.7.10.2" evidence="3"/>
<dbReference type="PROSITE" id="PS00107">
    <property type="entry name" value="PROTEIN_KINASE_ATP"/>
    <property type="match status" value="1"/>
</dbReference>
<feature type="compositionally biased region" description="Basic and acidic residues" evidence="15">
    <location>
        <begin position="675"/>
        <end position="685"/>
    </location>
</feature>
<keyword evidence="11" id="KW-0464">Manganese</keyword>
<dbReference type="Proteomes" id="UP000494206">
    <property type="component" value="Unassembled WGS sequence"/>
</dbReference>
<keyword evidence="6 14" id="KW-0547">Nucleotide-binding</keyword>
<dbReference type="Gene3D" id="3.30.505.10">
    <property type="entry name" value="SH2 domain"/>
    <property type="match status" value="1"/>
</dbReference>
<accession>A0A8S1FAJ5</accession>
<feature type="compositionally biased region" description="Basic and acidic residues" evidence="15">
    <location>
        <begin position="129"/>
        <end position="154"/>
    </location>
</feature>
<feature type="compositionally biased region" description="Low complexity" evidence="15">
    <location>
        <begin position="297"/>
        <end position="309"/>
    </location>
</feature>
<dbReference type="InterPro" id="IPR035849">
    <property type="entry name" value="Fes/Fps/Fer_SH2"/>
</dbReference>
<dbReference type="Gene3D" id="3.40.50.720">
    <property type="entry name" value="NAD(P)-binding Rossmann-like Domain"/>
    <property type="match status" value="1"/>
</dbReference>
<feature type="region of interest" description="Disordered" evidence="15">
    <location>
        <begin position="73"/>
        <end position="320"/>
    </location>
</feature>
<dbReference type="SMART" id="SM00219">
    <property type="entry name" value="TyrKc"/>
    <property type="match status" value="1"/>
</dbReference>
<dbReference type="GO" id="GO:0004715">
    <property type="term" value="F:non-membrane spanning protein tyrosine kinase activity"/>
    <property type="evidence" value="ECO:0007669"/>
    <property type="project" value="UniProtKB-EC"/>
</dbReference>
<evidence type="ECO:0000256" key="4">
    <source>
        <dbReference type="ARBA" id="ARBA00022679"/>
    </source>
</evidence>
<dbReference type="InterPro" id="IPR036291">
    <property type="entry name" value="NAD(P)-bd_dom_sf"/>
</dbReference>
<comment type="catalytic activity">
    <reaction evidence="12">
        <text>L-tyrosyl-[protein] + ATP = O-phospho-L-tyrosyl-[protein] + ADP + H(+)</text>
        <dbReference type="Rhea" id="RHEA:10596"/>
        <dbReference type="Rhea" id="RHEA-COMP:10136"/>
        <dbReference type="Rhea" id="RHEA-COMP:20101"/>
        <dbReference type="ChEBI" id="CHEBI:15378"/>
        <dbReference type="ChEBI" id="CHEBI:30616"/>
        <dbReference type="ChEBI" id="CHEBI:46858"/>
        <dbReference type="ChEBI" id="CHEBI:61978"/>
        <dbReference type="ChEBI" id="CHEBI:456216"/>
        <dbReference type="EC" id="2.7.10.2"/>
    </reaction>
</comment>
<feature type="compositionally biased region" description="Gly residues" evidence="15">
    <location>
        <begin position="170"/>
        <end position="180"/>
    </location>
</feature>
<evidence type="ECO:0000256" key="11">
    <source>
        <dbReference type="ARBA" id="ARBA00023211"/>
    </source>
</evidence>
<dbReference type="InterPro" id="IPR029149">
    <property type="entry name" value="Creatin/AminoP/Spt16_N"/>
</dbReference>
<keyword evidence="10" id="KW-0829">Tyrosine-protein kinase</keyword>
<dbReference type="GO" id="GO:0030145">
    <property type="term" value="F:manganese ion binding"/>
    <property type="evidence" value="ECO:0007669"/>
    <property type="project" value="InterPro"/>
</dbReference>
<dbReference type="SMART" id="SM00252">
    <property type="entry name" value="SH2"/>
    <property type="match status" value="1"/>
</dbReference>
<dbReference type="InterPro" id="IPR000719">
    <property type="entry name" value="Prot_kinase_dom"/>
</dbReference>
<feature type="region of interest" description="Disordered" evidence="15">
    <location>
        <begin position="500"/>
        <end position="522"/>
    </location>
</feature>
<dbReference type="InterPro" id="IPR011009">
    <property type="entry name" value="Kinase-like_dom_sf"/>
</dbReference>
<keyword evidence="9 14" id="KW-0067">ATP-binding</keyword>